<dbReference type="SUPFAM" id="SSF56112">
    <property type="entry name" value="Protein kinase-like (PK-like)"/>
    <property type="match status" value="1"/>
</dbReference>
<dbReference type="EMBL" id="JAAMPI010000007">
    <property type="protein sequence ID" value="KAF4637864.1"/>
    <property type="molecule type" value="Genomic_DNA"/>
</dbReference>
<dbReference type="InterPro" id="IPR011009">
    <property type="entry name" value="Kinase-like_dom_sf"/>
</dbReference>
<dbReference type="PANTHER" id="PTHR24148:SF78">
    <property type="entry name" value="HETEROKARYON INCOMPATIBILITY DOMAIN-CONTAINING PROTEIN"/>
    <property type="match status" value="1"/>
</dbReference>
<gene>
    <name evidence="3" type="ORF">G7Y89_g198</name>
</gene>
<name>A0A8H4RXK5_9HELO</name>
<feature type="domain" description="Heterokaryon incompatibility" evidence="2">
    <location>
        <begin position="53"/>
        <end position="186"/>
    </location>
</feature>
<dbReference type="SMART" id="SM00248">
    <property type="entry name" value="ANK"/>
    <property type="match status" value="6"/>
</dbReference>
<dbReference type="SUPFAM" id="SSF48403">
    <property type="entry name" value="Ankyrin repeat"/>
    <property type="match status" value="1"/>
</dbReference>
<sequence length="1243" mass="141313">MSQYYYSSLLPGADNIRLLRLLPRANESTESTGLQCELFEYSLQDQGKRTHLYEALSYTWGGEEKPCSITIKEQKLDITTNLYAALLRLRDRSLERIIWIDAICINQTNLEEQGQQVQLMAMIYSKAHRVLVWLGETADDVEGALESIQRAANEESTEYLNNNLNQKSISKLLLRPWFQRVWVLQEVAAARHVIMICGSTEIDGYAFCLGLKSLRNSKKLSDIAFPRLQSLSSLTNLIERAGLRPKHTTNLLERYSLEISPLAELVDMFHTRQASNPRDKVYALLGMSSDDPNKAGLQPDYRISWEELFQQLIKFILGKDISVETFNQMAVIKSKGCILGQVSSVRRDNRQYADIISKNVAWDLGSKTEWIFQTSAKSIQEHDIVCLLHGASKPTIIRLCEGHFAVVIIAATPLNGSSSFGWPKPSQSPIQFLRDFLLVWDWEKPLGTSQDQKEYETLTKTYNQVSEYSKTEVGRYLGEEIRLWNDIMILDDLGEHENADQRLLEARSSCVIACQKEHLPKLDSQYGRTLLSFVAGEGYGDIVKLLLETVDPDLKDGNTGRTPLSWAAENGHEAVAWSDALSWVAEKGYGSVVKLLLETGMVEANSPDWSGRTPLSWAAENGHEAVVKLLLNTGKVEADSKDRYGWTQPLSCAARNGHESVVKLLLNTGKVEFDWKDESGRTPLSWAAENGHEAVIKLLLETGKVEADSKDEFGQTPLRWASKKGREAIVKLLLETGRVKVDSKGPGDLTPLSRATANGHEAVVKDQRATIQDIVRHHLRLRDEDACIVKAKDQWIRGSFNVCIPVEVRSASFNKNLMFRCPMPHKLAEAKYPGTIDETLSSQLGTYIWIQDECTDIRIPHLYGFGFSDNRHFTHEQRIPFYTRFWRMFERSFREYLRYPHLSQYAFSPTCLRLPTAYMLLEHIGPDIGEELSGTWDKHREDPVWRQNLFRGMARIILSLARIPQPRIGSFQFHNNGTITLTNRPLPCSIIILENDSAPRTISRNETYTSTEPFVTDMLIFHDDFFLSNPRAISSMGDCLGQMASKTLLRAISHHYIQRETRNGPFRLQLTDFHASNIFVDKDGNITCLIDHEWVCALPAEMLSVPYWLTGCAIDRITNEKLCEFEIVYREFIDIFEEEEVKMTPTNPPVITPIIHDGWKSGAVWFWHCITSVNATWSLVEDHIGPRFLRLSTDSEGILSQYWCQGSPLVAGRKVAEREEYAKQLRVLFDEKAGLSTEEETHG</sequence>
<dbReference type="Proteomes" id="UP000566819">
    <property type="component" value="Unassembled WGS sequence"/>
</dbReference>
<dbReference type="PROSITE" id="PS50088">
    <property type="entry name" value="ANK_REPEAT"/>
    <property type="match status" value="3"/>
</dbReference>
<dbReference type="Pfam" id="PF06985">
    <property type="entry name" value="HET"/>
    <property type="match status" value="1"/>
</dbReference>
<accession>A0A8H4RXK5</accession>
<feature type="repeat" description="ANK" evidence="1">
    <location>
        <begin position="679"/>
        <end position="703"/>
    </location>
</feature>
<dbReference type="OrthoDB" id="3645574at2759"/>
<dbReference type="InterPro" id="IPR010730">
    <property type="entry name" value="HET"/>
</dbReference>
<feature type="repeat" description="ANK" evidence="1">
    <location>
        <begin position="713"/>
        <end position="737"/>
    </location>
</feature>
<feature type="repeat" description="ANK" evidence="1">
    <location>
        <begin position="610"/>
        <end position="634"/>
    </location>
</feature>
<comment type="caution">
    <text evidence="3">The sequence shown here is derived from an EMBL/GenBank/DDBJ whole genome shotgun (WGS) entry which is preliminary data.</text>
</comment>
<keyword evidence="1" id="KW-0040">ANK repeat</keyword>
<proteinExistence type="predicted"/>
<organism evidence="3 4">
    <name type="scientific">Cudoniella acicularis</name>
    <dbReference type="NCBI Taxonomy" id="354080"/>
    <lineage>
        <taxon>Eukaryota</taxon>
        <taxon>Fungi</taxon>
        <taxon>Dikarya</taxon>
        <taxon>Ascomycota</taxon>
        <taxon>Pezizomycotina</taxon>
        <taxon>Leotiomycetes</taxon>
        <taxon>Helotiales</taxon>
        <taxon>Tricladiaceae</taxon>
        <taxon>Cudoniella</taxon>
    </lineage>
</organism>
<dbReference type="PANTHER" id="PTHR24148">
    <property type="entry name" value="ANKYRIN REPEAT DOMAIN-CONTAINING PROTEIN 39 HOMOLOG-RELATED"/>
    <property type="match status" value="1"/>
</dbReference>
<dbReference type="Gene3D" id="1.25.40.20">
    <property type="entry name" value="Ankyrin repeat-containing domain"/>
    <property type="match status" value="3"/>
</dbReference>
<reference evidence="3 4" key="1">
    <citation type="submission" date="2020-03" db="EMBL/GenBank/DDBJ databases">
        <title>Draft Genome Sequence of Cudoniella acicularis.</title>
        <authorList>
            <person name="Buettner E."/>
            <person name="Kellner H."/>
        </authorList>
    </citation>
    <scope>NUCLEOTIDE SEQUENCE [LARGE SCALE GENOMIC DNA]</scope>
    <source>
        <strain evidence="3 4">DSM 108380</strain>
    </source>
</reference>
<evidence type="ECO:0000256" key="1">
    <source>
        <dbReference type="PROSITE-ProRule" id="PRU00023"/>
    </source>
</evidence>
<dbReference type="AlphaFoldDB" id="A0A8H4RXK5"/>
<evidence type="ECO:0000313" key="3">
    <source>
        <dbReference type="EMBL" id="KAF4637864.1"/>
    </source>
</evidence>
<protein>
    <recommendedName>
        <fullName evidence="2">Heterokaryon incompatibility domain-containing protein</fullName>
    </recommendedName>
</protein>
<dbReference type="InterPro" id="IPR052895">
    <property type="entry name" value="HetReg/Transcr_Mod"/>
</dbReference>
<dbReference type="InterPro" id="IPR002110">
    <property type="entry name" value="Ankyrin_rpt"/>
</dbReference>
<dbReference type="Pfam" id="PF12796">
    <property type="entry name" value="Ank_2"/>
    <property type="match status" value="4"/>
</dbReference>
<keyword evidence="4" id="KW-1185">Reference proteome</keyword>
<dbReference type="InterPro" id="IPR036770">
    <property type="entry name" value="Ankyrin_rpt-contain_sf"/>
</dbReference>
<dbReference type="PROSITE" id="PS50297">
    <property type="entry name" value="ANK_REP_REGION"/>
    <property type="match status" value="3"/>
</dbReference>
<evidence type="ECO:0000313" key="4">
    <source>
        <dbReference type="Proteomes" id="UP000566819"/>
    </source>
</evidence>
<evidence type="ECO:0000259" key="2">
    <source>
        <dbReference type="Pfam" id="PF06985"/>
    </source>
</evidence>